<dbReference type="AlphaFoldDB" id="A0A9K3DEP5"/>
<evidence type="ECO:0000313" key="1">
    <source>
        <dbReference type="EMBL" id="GIQ92629.1"/>
    </source>
</evidence>
<dbReference type="EMBL" id="BDIP01010147">
    <property type="protein sequence ID" value="GIQ92629.1"/>
    <property type="molecule type" value="Genomic_DNA"/>
</dbReference>
<evidence type="ECO:0000313" key="2">
    <source>
        <dbReference type="Proteomes" id="UP000265618"/>
    </source>
</evidence>
<feature type="non-terminal residue" evidence="1">
    <location>
        <position position="109"/>
    </location>
</feature>
<protein>
    <submittedName>
        <fullName evidence="1">Uncharacterized protein</fullName>
    </submittedName>
</protein>
<gene>
    <name evidence="1" type="ORF">KIPB_016515</name>
</gene>
<proteinExistence type="predicted"/>
<dbReference type="Proteomes" id="UP000265618">
    <property type="component" value="Unassembled WGS sequence"/>
</dbReference>
<organism evidence="1 2">
    <name type="scientific">Kipferlia bialata</name>
    <dbReference type="NCBI Taxonomy" id="797122"/>
    <lineage>
        <taxon>Eukaryota</taxon>
        <taxon>Metamonada</taxon>
        <taxon>Carpediemonas-like organisms</taxon>
        <taxon>Kipferlia</taxon>
    </lineage>
</organism>
<name>A0A9K3DEP5_9EUKA</name>
<accession>A0A9K3DEP5</accession>
<comment type="caution">
    <text evidence="1">The sequence shown here is derived from an EMBL/GenBank/DDBJ whole genome shotgun (WGS) entry which is preliminary data.</text>
</comment>
<reference evidence="1 2" key="1">
    <citation type="journal article" date="2018" name="PLoS ONE">
        <title>The draft genome of Kipferlia bialata reveals reductive genome evolution in fornicate parasites.</title>
        <authorList>
            <person name="Tanifuji G."/>
            <person name="Takabayashi S."/>
            <person name="Kume K."/>
            <person name="Takagi M."/>
            <person name="Nakayama T."/>
            <person name="Kamikawa R."/>
            <person name="Inagaki Y."/>
            <person name="Hashimoto T."/>
        </authorList>
    </citation>
    <scope>NUCLEOTIDE SEQUENCE [LARGE SCALE GENOMIC DNA]</scope>
    <source>
        <strain evidence="1">NY0173</strain>
    </source>
</reference>
<sequence length="109" mass="11750">TCVCISETCTHYGLHDSTLLWTDKAKSLHKMDMGTLRHTVQLSNASEDVEGAAPTHVAWIAPTLKEDEAPAPIPYTVKCTTSTQTTYIGLGMGADSLMHITGMAVFDNP</sequence>
<feature type="non-terminal residue" evidence="1">
    <location>
        <position position="1"/>
    </location>
</feature>
<keyword evidence="2" id="KW-1185">Reference proteome</keyword>